<evidence type="ECO:0000313" key="4">
    <source>
        <dbReference type="Proteomes" id="UP001178507"/>
    </source>
</evidence>
<name>A0AA36IKA0_9DINO</name>
<dbReference type="InterPro" id="IPR001279">
    <property type="entry name" value="Metallo-B-lactamas"/>
</dbReference>
<dbReference type="PANTHER" id="PTHR43084">
    <property type="entry name" value="PERSULFIDE DIOXYGENASE ETHE1"/>
    <property type="match status" value="1"/>
</dbReference>
<dbReference type="Gene3D" id="3.60.15.10">
    <property type="entry name" value="Ribonuclease Z/Hydroxyacylglutathione hydrolase-like"/>
    <property type="match status" value="1"/>
</dbReference>
<dbReference type="InterPro" id="IPR051682">
    <property type="entry name" value="Mito_Persulfide_Diox"/>
</dbReference>
<gene>
    <name evidence="3" type="ORF">EVOR1521_LOCUS14814</name>
</gene>
<dbReference type="Pfam" id="PF00753">
    <property type="entry name" value="Lactamase_B"/>
    <property type="match status" value="1"/>
</dbReference>
<keyword evidence="1" id="KW-0479">Metal-binding</keyword>
<evidence type="ECO:0000313" key="3">
    <source>
        <dbReference type="EMBL" id="CAJ1389121.1"/>
    </source>
</evidence>
<reference evidence="3" key="1">
    <citation type="submission" date="2023-08" db="EMBL/GenBank/DDBJ databases">
        <authorList>
            <person name="Chen Y."/>
            <person name="Shah S."/>
            <person name="Dougan E. K."/>
            <person name="Thang M."/>
            <person name="Chan C."/>
        </authorList>
    </citation>
    <scope>NUCLEOTIDE SEQUENCE</scope>
</reference>
<evidence type="ECO:0000259" key="2">
    <source>
        <dbReference type="SMART" id="SM00849"/>
    </source>
</evidence>
<feature type="domain" description="Metallo-beta-lactamase" evidence="2">
    <location>
        <begin position="45"/>
        <end position="235"/>
    </location>
</feature>
<dbReference type="GO" id="GO:0070813">
    <property type="term" value="P:hydrogen sulfide metabolic process"/>
    <property type="evidence" value="ECO:0007669"/>
    <property type="project" value="TreeGrafter"/>
</dbReference>
<dbReference type="CDD" id="cd07724">
    <property type="entry name" value="POD-like_MBL-fold"/>
    <property type="match status" value="1"/>
</dbReference>
<proteinExistence type="predicted"/>
<dbReference type="SUPFAM" id="SSF56281">
    <property type="entry name" value="Metallo-hydrolase/oxidoreductase"/>
    <property type="match status" value="1"/>
</dbReference>
<protein>
    <recommendedName>
        <fullName evidence="2">Metallo-beta-lactamase domain-containing protein</fullName>
    </recommendedName>
</protein>
<dbReference type="GO" id="GO:0050313">
    <property type="term" value="F:sulfur dioxygenase activity"/>
    <property type="evidence" value="ECO:0007669"/>
    <property type="project" value="InterPro"/>
</dbReference>
<dbReference type="EMBL" id="CAUJNA010001813">
    <property type="protein sequence ID" value="CAJ1389121.1"/>
    <property type="molecule type" value="Genomic_DNA"/>
</dbReference>
<dbReference type="PANTHER" id="PTHR43084:SF1">
    <property type="entry name" value="PERSULFIDE DIOXYGENASE ETHE1, MITOCHONDRIAL"/>
    <property type="match status" value="1"/>
</dbReference>
<dbReference type="InterPro" id="IPR036866">
    <property type="entry name" value="RibonucZ/Hydroxyglut_hydro"/>
</dbReference>
<organism evidence="3 4">
    <name type="scientific">Effrenium voratum</name>
    <dbReference type="NCBI Taxonomy" id="2562239"/>
    <lineage>
        <taxon>Eukaryota</taxon>
        <taxon>Sar</taxon>
        <taxon>Alveolata</taxon>
        <taxon>Dinophyceae</taxon>
        <taxon>Suessiales</taxon>
        <taxon>Symbiodiniaceae</taxon>
        <taxon>Effrenium</taxon>
    </lineage>
</organism>
<dbReference type="GO" id="GO:0046872">
    <property type="term" value="F:metal ion binding"/>
    <property type="evidence" value="ECO:0007669"/>
    <property type="project" value="UniProtKB-KW"/>
</dbReference>
<dbReference type="InterPro" id="IPR044528">
    <property type="entry name" value="POD-like_MBL-fold"/>
</dbReference>
<keyword evidence="4" id="KW-1185">Reference proteome</keyword>
<accession>A0AA36IKA0</accession>
<sequence length="327" mass="35556">MDADVTSGCTRHDLEPQLFEAHLGQSALSMPGKPEITVFYEPDTHTVCSVVVDPLTKKAAVIDSVLGFEFSSGNTSTAHADQVIEFIQQNGLDLEYILETHAHADHLSAAPYIQGRLGGKIGIGEHIRIVQDVFSGVFNLGPDFKKDGSQFDKLFADGEVFNLGELDASVLYTPGHTPACVCYHIGDALFTGDTLFMPDYGTARCDFPGGSSKTMYSSVQKILSLPDETRVFVGHDYLPKEGRKDFAWETTIGEQRRNNIHIGGGKSEEEFVQMRDSRDAQLAVPKLIVPSVQVNIQAGRLPEPASNGKVYLSVPINVLSNTGSLNP</sequence>
<dbReference type="AlphaFoldDB" id="A0AA36IKA0"/>
<comment type="caution">
    <text evidence="3">The sequence shown here is derived from an EMBL/GenBank/DDBJ whole genome shotgun (WGS) entry which is preliminary data.</text>
</comment>
<evidence type="ECO:0000256" key="1">
    <source>
        <dbReference type="ARBA" id="ARBA00022723"/>
    </source>
</evidence>
<dbReference type="GO" id="GO:0006749">
    <property type="term" value="P:glutathione metabolic process"/>
    <property type="evidence" value="ECO:0007669"/>
    <property type="project" value="InterPro"/>
</dbReference>
<dbReference type="SMART" id="SM00849">
    <property type="entry name" value="Lactamase_B"/>
    <property type="match status" value="1"/>
</dbReference>
<dbReference type="Proteomes" id="UP001178507">
    <property type="component" value="Unassembled WGS sequence"/>
</dbReference>